<gene>
    <name evidence="1" type="ORF">PYCCODRAFT_1435985</name>
</gene>
<dbReference type="EMBL" id="KZ084109">
    <property type="protein sequence ID" value="OSD01690.1"/>
    <property type="molecule type" value="Genomic_DNA"/>
</dbReference>
<dbReference type="AlphaFoldDB" id="A0A1Y2IKM5"/>
<accession>A0A1Y2IKM5</accession>
<organism evidence="1 2">
    <name type="scientific">Trametes coccinea (strain BRFM310)</name>
    <name type="common">Pycnoporus coccineus</name>
    <dbReference type="NCBI Taxonomy" id="1353009"/>
    <lineage>
        <taxon>Eukaryota</taxon>
        <taxon>Fungi</taxon>
        <taxon>Dikarya</taxon>
        <taxon>Basidiomycota</taxon>
        <taxon>Agaricomycotina</taxon>
        <taxon>Agaricomycetes</taxon>
        <taxon>Polyporales</taxon>
        <taxon>Polyporaceae</taxon>
        <taxon>Trametes</taxon>
    </lineage>
</organism>
<reference evidence="1 2" key="1">
    <citation type="journal article" date="2015" name="Biotechnol. Biofuels">
        <title>Enhanced degradation of softwood versus hardwood by the white-rot fungus Pycnoporus coccineus.</title>
        <authorList>
            <person name="Couturier M."/>
            <person name="Navarro D."/>
            <person name="Chevret D."/>
            <person name="Henrissat B."/>
            <person name="Piumi F."/>
            <person name="Ruiz-Duenas F.J."/>
            <person name="Martinez A.T."/>
            <person name="Grigoriev I.V."/>
            <person name="Riley R."/>
            <person name="Lipzen A."/>
            <person name="Berrin J.G."/>
            <person name="Master E.R."/>
            <person name="Rosso M.N."/>
        </authorList>
    </citation>
    <scope>NUCLEOTIDE SEQUENCE [LARGE SCALE GENOMIC DNA]</scope>
    <source>
        <strain evidence="1 2">BRFM310</strain>
    </source>
</reference>
<dbReference type="OrthoDB" id="3243439at2759"/>
<evidence type="ECO:0000313" key="1">
    <source>
        <dbReference type="EMBL" id="OSD01690.1"/>
    </source>
</evidence>
<proteinExistence type="predicted"/>
<keyword evidence="2" id="KW-1185">Reference proteome</keyword>
<name>A0A1Y2IKM5_TRAC3</name>
<evidence type="ECO:0000313" key="2">
    <source>
        <dbReference type="Proteomes" id="UP000193067"/>
    </source>
</evidence>
<sequence length="220" mass="26314">MHLQLPLTPSKDLAIALFDLSRAILKAWTLAWPLAFPGAHVVIKFWRDLRQPCGFRARIRAYWGRIRDYTKPRYIRYRSAEDEEEYWRSAERMRRAYEASDASAVPADVPLVRYYTPKLLPLYRESAPRDMETKEYALSPRAYCKWHKMVFRGPLHPTHKEAVQQIRLYSSRDRREIHRISRLATDEEVFVAKKPWTMRYAMLWKEWLDTKGPDLPIVFE</sequence>
<dbReference type="Proteomes" id="UP000193067">
    <property type="component" value="Unassembled WGS sequence"/>
</dbReference>
<protein>
    <submittedName>
        <fullName evidence="1">Uncharacterized protein</fullName>
    </submittedName>
</protein>